<evidence type="ECO:0000256" key="9">
    <source>
        <dbReference type="ARBA" id="ARBA00022840"/>
    </source>
</evidence>
<dbReference type="PANTHER" id="PTHR34299:SF1">
    <property type="entry name" value="DIACYLGLYCEROL KINASE"/>
    <property type="match status" value="1"/>
</dbReference>
<evidence type="ECO:0000256" key="13">
    <source>
        <dbReference type="ARBA" id="ARBA00023209"/>
    </source>
</evidence>
<keyword evidence="5 16" id="KW-0808">Transferase</keyword>
<feature type="transmembrane region" description="Helical" evidence="15">
    <location>
        <begin position="87"/>
        <end position="112"/>
    </location>
</feature>
<protein>
    <submittedName>
        <fullName evidence="16">Undecaprenol kinase</fullName>
        <ecNumber evidence="16">2.7.1.66</ecNumber>
    </submittedName>
</protein>
<reference evidence="16 17" key="1">
    <citation type="submission" date="2023-07" db="EMBL/GenBank/DDBJ databases">
        <title>Genomic Encyclopedia of Type Strains, Phase IV (KMG-IV): sequencing the most valuable type-strain genomes for metagenomic binning, comparative biology and taxonomic classification.</title>
        <authorList>
            <person name="Goeker M."/>
        </authorList>
    </citation>
    <scope>NUCLEOTIDE SEQUENCE [LARGE SCALE GENOMIC DNA]</scope>
    <source>
        <strain evidence="16 17">DSM 27594</strain>
    </source>
</reference>
<gene>
    <name evidence="16" type="ORF">J2S10_000361</name>
</gene>
<keyword evidence="17" id="KW-1185">Reference proteome</keyword>
<evidence type="ECO:0000256" key="6">
    <source>
        <dbReference type="ARBA" id="ARBA00022692"/>
    </source>
</evidence>
<dbReference type="InterPro" id="IPR036945">
    <property type="entry name" value="DAGK_sf"/>
</dbReference>
<evidence type="ECO:0000256" key="12">
    <source>
        <dbReference type="ARBA" id="ARBA00023136"/>
    </source>
</evidence>
<evidence type="ECO:0000256" key="8">
    <source>
        <dbReference type="ARBA" id="ARBA00022777"/>
    </source>
</evidence>
<keyword evidence="14" id="KW-1208">Phospholipid metabolism</keyword>
<evidence type="ECO:0000256" key="2">
    <source>
        <dbReference type="ARBA" id="ARBA00005967"/>
    </source>
</evidence>
<keyword evidence="10 15" id="KW-1133">Transmembrane helix</keyword>
<comment type="similarity">
    <text evidence="2">Belongs to the bacterial diacylglycerol kinase family.</text>
</comment>
<dbReference type="InterPro" id="IPR000829">
    <property type="entry name" value="DAGK"/>
</dbReference>
<keyword evidence="13" id="KW-0594">Phospholipid biosynthesis</keyword>
<evidence type="ECO:0000256" key="11">
    <source>
        <dbReference type="ARBA" id="ARBA00023098"/>
    </source>
</evidence>
<comment type="subcellular location">
    <subcellularLocation>
        <location evidence="1">Cell membrane</location>
        <topology evidence="1">Multi-pass membrane protein</topology>
    </subcellularLocation>
</comment>
<feature type="transmembrane region" description="Helical" evidence="15">
    <location>
        <begin position="47"/>
        <end position="66"/>
    </location>
</feature>
<dbReference type="PANTHER" id="PTHR34299">
    <property type="entry name" value="DIACYLGLYCEROL KINASE"/>
    <property type="match status" value="1"/>
</dbReference>
<keyword evidence="12 15" id="KW-0472">Membrane</keyword>
<dbReference type="CDD" id="cd14265">
    <property type="entry name" value="UDPK_IM_like"/>
    <property type="match status" value="1"/>
</dbReference>
<dbReference type="Pfam" id="PF01219">
    <property type="entry name" value="DAGK_prokar"/>
    <property type="match status" value="1"/>
</dbReference>
<name>A0ABT9XNX7_9BACI</name>
<keyword evidence="3" id="KW-1003">Cell membrane</keyword>
<sequence length="117" mass="12871">MMASFSFAINGIRTAIMAERNMRIHLVSSVIVICCSIFFSISTIEWLIILLVIGGIFALELVNSAIERVVDLVTEEYLSLAKQAKDLAAGAVFIYAIVSIVIGIVIFLPYMLTILSR</sequence>
<evidence type="ECO:0000313" key="16">
    <source>
        <dbReference type="EMBL" id="MDQ0197256.1"/>
    </source>
</evidence>
<dbReference type="PROSITE" id="PS01069">
    <property type="entry name" value="DAGK_PROKAR"/>
    <property type="match status" value="1"/>
</dbReference>
<evidence type="ECO:0000256" key="10">
    <source>
        <dbReference type="ARBA" id="ARBA00022989"/>
    </source>
</evidence>
<evidence type="ECO:0000313" key="17">
    <source>
        <dbReference type="Proteomes" id="UP001224122"/>
    </source>
</evidence>
<dbReference type="Proteomes" id="UP001224122">
    <property type="component" value="Unassembled WGS sequence"/>
</dbReference>
<dbReference type="GO" id="GO:0036433">
    <property type="term" value="F:di-trans, poly-cis-undecaprenol kinase activity"/>
    <property type="evidence" value="ECO:0007669"/>
    <property type="project" value="UniProtKB-EC"/>
</dbReference>
<keyword evidence="6 15" id="KW-0812">Transmembrane</keyword>
<keyword evidence="9" id="KW-0067">ATP-binding</keyword>
<keyword evidence="8 16" id="KW-0418">Kinase</keyword>
<dbReference type="Gene3D" id="1.10.287.3610">
    <property type="match status" value="1"/>
</dbReference>
<evidence type="ECO:0000256" key="4">
    <source>
        <dbReference type="ARBA" id="ARBA00022516"/>
    </source>
</evidence>
<evidence type="ECO:0000256" key="5">
    <source>
        <dbReference type="ARBA" id="ARBA00022679"/>
    </source>
</evidence>
<keyword evidence="11" id="KW-0443">Lipid metabolism</keyword>
<organism evidence="16 17">
    <name type="scientific">Neobacillus ginsengisoli</name>
    <dbReference type="NCBI Taxonomy" id="904295"/>
    <lineage>
        <taxon>Bacteria</taxon>
        <taxon>Bacillati</taxon>
        <taxon>Bacillota</taxon>
        <taxon>Bacilli</taxon>
        <taxon>Bacillales</taxon>
        <taxon>Bacillaceae</taxon>
        <taxon>Neobacillus</taxon>
    </lineage>
</organism>
<evidence type="ECO:0000256" key="15">
    <source>
        <dbReference type="SAM" id="Phobius"/>
    </source>
</evidence>
<keyword evidence="7" id="KW-0547">Nucleotide-binding</keyword>
<dbReference type="EMBL" id="JAUSTW010000001">
    <property type="protein sequence ID" value="MDQ0197256.1"/>
    <property type="molecule type" value="Genomic_DNA"/>
</dbReference>
<feature type="transmembrane region" description="Helical" evidence="15">
    <location>
        <begin position="21"/>
        <end position="41"/>
    </location>
</feature>
<evidence type="ECO:0000256" key="14">
    <source>
        <dbReference type="ARBA" id="ARBA00023264"/>
    </source>
</evidence>
<dbReference type="InterPro" id="IPR033717">
    <property type="entry name" value="UDPK"/>
</dbReference>
<keyword evidence="4" id="KW-0444">Lipid biosynthesis</keyword>
<proteinExistence type="inferred from homology"/>
<accession>A0ABT9XNX7</accession>
<comment type="caution">
    <text evidence="16">The sequence shown here is derived from an EMBL/GenBank/DDBJ whole genome shotgun (WGS) entry which is preliminary data.</text>
</comment>
<dbReference type="EC" id="2.7.1.66" evidence="16"/>
<evidence type="ECO:0000256" key="7">
    <source>
        <dbReference type="ARBA" id="ARBA00022741"/>
    </source>
</evidence>
<evidence type="ECO:0000256" key="1">
    <source>
        <dbReference type="ARBA" id="ARBA00004651"/>
    </source>
</evidence>
<evidence type="ECO:0000256" key="3">
    <source>
        <dbReference type="ARBA" id="ARBA00022475"/>
    </source>
</evidence>